<dbReference type="InterPro" id="IPR036034">
    <property type="entry name" value="PDZ_sf"/>
</dbReference>
<sequence length="524" mass="58699">MRYIDGKELEYRLTILLTLFEEYKKDAPRKLTDRQKNVAHSLQEFIVSGGLQLDKSAAEATSLCDAFISDWESTGIKSAAVQQLIALLSRPHVRGAMISAEDIAANRYMPKLPAVPFEVDEDEGIAVKVVRIVKRDETLGATIRCDNGKIHIARLIVGGVAARSGCIQAGDRILEVNDCGTVTLKLVPADLPYSPTNDVSHVYLRAQYDYNGRDDVRHPCPEVALSFSKGDILELLVCNDDHWWQARCIGNGAFANCEDIKRLELLKSTAENDHRGDGKGSIRSGGSQETELIYESVCRMTLRDGFSRTIVLVGSPGVGRNELKRRLLTRFPHRFSTTVPHTTRLKRASEVEGVDYYFVERSVMERMIYSGQMLEFGEYKGNLYGTALCSVRGAKKVGTPLITPHPLALQILRTPEFMPFIVFIKPPDAATFKNTRATSSSPSRSSATNSKKKISMQRTFSDYEIEQIINNSALLHKQYGHLFDAVIVNEDLEESFAQLVRLINDLETKPTWVPLCWATNFRFD</sequence>
<dbReference type="Gene3D" id="2.30.42.10">
    <property type="match status" value="1"/>
</dbReference>
<dbReference type="CDD" id="cd00071">
    <property type="entry name" value="GMPK"/>
    <property type="match status" value="1"/>
</dbReference>
<organism evidence="7 8">
    <name type="scientific">Parelaphostrongylus tenuis</name>
    <name type="common">Meningeal worm</name>
    <dbReference type="NCBI Taxonomy" id="148309"/>
    <lineage>
        <taxon>Eukaryota</taxon>
        <taxon>Metazoa</taxon>
        <taxon>Ecdysozoa</taxon>
        <taxon>Nematoda</taxon>
        <taxon>Chromadorea</taxon>
        <taxon>Rhabditida</taxon>
        <taxon>Rhabditina</taxon>
        <taxon>Rhabditomorpha</taxon>
        <taxon>Strongyloidea</taxon>
        <taxon>Metastrongylidae</taxon>
        <taxon>Parelaphostrongylus</taxon>
    </lineage>
</organism>
<evidence type="ECO:0000256" key="3">
    <source>
        <dbReference type="PROSITE-ProRule" id="PRU00192"/>
    </source>
</evidence>
<dbReference type="Proteomes" id="UP001196413">
    <property type="component" value="Unassembled WGS sequence"/>
</dbReference>
<dbReference type="Pfam" id="PF00625">
    <property type="entry name" value="Guanylate_kin"/>
    <property type="match status" value="1"/>
</dbReference>
<dbReference type="PROSITE" id="PS50106">
    <property type="entry name" value="PDZ"/>
    <property type="match status" value="1"/>
</dbReference>
<dbReference type="InterPro" id="IPR027417">
    <property type="entry name" value="P-loop_NTPase"/>
</dbReference>
<comment type="caution">
    <text evidence="7">The sequence shown here is derived from an EMBL/GenBank/DDBJ whole genome shotgun (WGS) entry which is preliminary data.</text>
</comment>
<dbReference type="Pfam" id="PF00595">
    <property type="entry name" value="PDZ"/>
    <property type="match status" value="1"/>
</dbReference>
<dbReference type="InterPro" id="IPR008145">
    <property type="entry name" value="GK/Ca_channel_bsu"/>
</dbReference>
<evidence type="ECO:0000259" key="6">
    <source>
        <dbReference type="PROSITE" id="PS50106"/>
    </source>
</evidence>
<feature type="domain" description="Guanylate kinase-like" evidence="5">
    <location>
        <begin position="307"/>
        <end position="504"/>
    </location>
</feature>
<dbReference type="PROSITE" id="PS50052">
    <property type="entry name" value="GUANYLATE_KINASE_2"/>
    <property type="match status" value="1"/>
</dbReference>
<accession>A0AAD5QS73</accession>
<evidence type="ECO:0000256" key="2">
    <source>
        <dbReference type="ARBA" id="ARBA00022443"/>
    </source>
</evidence>
<dbReference type="EMBL" id="JAHQIW010004522">
    <property type="protein sequence ID" value="KAJ1362698.1"/>
    <property type="molecule type" value="Genomic_DNA"/>
</dbReference>
<dbReference type="InterPro" id="IPR020590">
    <property type="entry name" value="Guanylate_kinase_CS"/>
</dbReference>
<dbReference type="Pfam" id="PF00018">
    <property type="entry name" value="SH3_1"/>
    <property type="match status" value="1"/>
</dbReference>
<dbReference type="InterPro" id="IPR036028">
    <property type="entry name" value="SH3-like_dom_sf"/>
</dbReference>
<dbReference type="AlphaFoldDB" id="A0AAD5QS73"/>
<dbReference type="Gene3D" id="2.30.30.40">
    <property type="entry name" value="SH3 Domains"/>
    <property type="match status" value="1"/>
</dbReference>
<keyword evidence="8" id="KW-1185">Reference proteome</keyword>
<dbReference type="Gene3D" id="3.40.50.300">
    <property type="entry name" value="P-loop containing nucleotide triphosphate hydrolases"/>
    <property type="match status" value="1"/>
</dbReference>
<name>A0AAD5QS73_PARTN</name>
<reference evidence="7" key="1">
    <citation type="submission" date="2021-06" db="EMBL/GenBank/DDBJ databases">
        <title>Parelaphostrongylus tenuis whole genome reference sequence.</title>
        <authorList>
            <person name="Garwood T.J."/>
            <person name="Larsen P.A."/>
            <person name="Fountain-Jones N.M."/>
            <person name="Garbe J.R."/>
            <person name="Macchietto M.G."/>
            <person name="Kania S.A."/>
            <person name="Gerhold R.W."/>
            <person name="Richards J.E."/>
            <person name="Wolf T.M."/>
        </authorList>
    </citation>
    <scope>NUCLEOTIDE SEQUENCE</scope>
    <source>
        <strain evidence="7">MNPRO001-30</strain>
        <tissue evidence="7">Meninges</tissue>
    </source>
</reference>
<dbReference type="SMART" id="SM00072">
    <property type="entry name" value="GuKc"/>
    <property type="match status" value="1"/>
</dbReference>
<dbReference type="SUPFAM" id="SSF50156">
    <property type="entry name" value="PDZ domain-like"/>
    <property type="match status" value="1"/>
</dbReference>
<dbReference type="SUPFAM" id="SSF52540">
    <property type="entry name" value="P-loop containing nucleoside triphosphate hydrolases"/>
    <property type="match status" value="1"/>
</dbReference>
<evidence type="ECO:0000256" key="1">
    <source>
        <dbReference type="ARBA" id="ARBA00007014"/>
    </source>
</evidence>
<gene>
    <name evidence="7" type="ORF">KIN20_022350</name>
</gene>
<dbReference type="SUPFAM" id="SSF50044">
    <property type="entry name" value="SH3-domain"/>
    <property type="match status" value="1"/>
</dbReference>
<evidence type="ECO:0000259" key="4">
    <source>
        <dbReference type="PROSITE" id="PS50002"/>
    </source>
</evidence>
<evidence type="ECO:0008006" key="9">
    <source>
        <dbReference type="Google" id="ProtNLM"/>
    </source>
</evidence>
<dbReference type="PANTHER" id="PTHR23122">
    <property type="entry name" value="MEMBRANE-ASSOCIATED GUANYLATE KINASE MAGUK"/>
    <property type="match status" value="1"/>
</dbReference>
<evidence type="ECO:0000313" key="8">
    <source>
        <dbReference type="Proteomes" id="UP001196413"/>
    </source>
</evidence>
<dbReference type="InterPro" id="IPR050716">
    <property type="entry name" value="MAGUK"/>
</dbReference>
<comment type="similarity">
    <text evidence="1">Belongs to the MAGUK family.</text>
</comment>
<dbReference type="InterPro" id="IPR001478">
    <property type="entry name" value="PDZ"/>
</dbReference>
<dbReference type="InterPro" id="IPR008144">
    <property type="entry name" value="Guanylate_kin-like_dom"/>
</dbReference>
<evidence type="ECO:0000259" key="5">
    <source>
        <dbReference type="PROSITE" id="PS50052"/>
    </source>
</evidence>
<dbReference type="InterPro" id="IPR001452">
    <property type="entry name" value="SH3_domain"/>
</dbReference>
<keyword evidence="2 3" id="KW-0728">SH3 domain</keyword>
<proteinExistence type="inferred from homology"/>
<dbReference type="PROSITE" id="PS00856">
    <property type="entry name" value="GUANYLATE_KINASE_1"/>
    <property type="match status" value="1"/>
</dbReference>
<evidence type="ECO:0000313" key="7">
    <source>
        <dbReference type="EMBL" id="KAJ1362698.1"/>
    </source>
</evidence>
<feature type="domain" description="SH3" evidence="4">
    <location>
        <begin position="199"/>
        <end position="265"/>
    </location>
</feature>
<protein>
    <recommendedName>
        <fullName evidence="9">MAGUK p55 subfamily member 7</fullName>
    </recommendedName>
</protein>
<dbReference type="PROSITE" id="PS50002">
    <property type="entry name" value="SH3"/>
    <property type="match status" value="1"/>
</dbReference>
<dbReference type="SMART" id="SM00326">
    <property type="entry name" value="SH3"/>
    <property type="match status" value="1"/>
</dbReference>
<feature type="domain" description="PDZ" evidence="6">
    <location>
        <begin position="129"/>
        <end position="178"/>
    </location>
</feature>